<evidence type="ECO:0000313" key="2">
    <source>
        <dbReference type="EMBL" id="SEC47410.1"/>
    </source>
</evidence>
<dbReference type="EMBL" id="FNTB01000001">
    <property type="protein sequence ID" value="SEC47410.1"/>
    <property type="molecule type" value="Genomic_DNA"/>
</dbReference>
<protein>
    <submittedName>
        <fullName evidence="2">Uncharacterized protein</fullName>
    </submittedName>
</protein>
<evidence type="ECO:0000313" key="3">
    <source>
        <dbReference type="Proteomes" id="UP000183038"/>
    </source>
</evidence>
<dbReference type="Proteomes" id="UP000199574">
    <property type="component" value="Chromosome I"/>
</dbReference>
<evidence type="ECO:0000313" key="1">
    <source>
        <dbReference type="EMBL" id="SDS35089.1"/>
    </source>
</evidence>
<organism evidence="2 3">
    <name type="scientific">Maribacter dokdonensis</name>
    <dbReference type="NCBI Taxonomy" id="320912"/>
    <lineage>
        <taxon>Bacteria</taxon>
        <taxon>Pseudomonadati</taxon>
        <taxon>Bacteroidota</taxon>
        <taxon>Flavobacteriia</taxon>
        <taxon>Flavobacteriales</taxon>
        <taxon>Flavobacteriaceae</taxon>
        <taxon>Maribacter</taxon>
    </lineage>
</organism>
<name>A0A1H4STM6_9FLAO</name>
<accession>A0A1H4STM6</accession>
<keyword evidence="4" id="KW-1185">Reference proteome</keyword>
<sequence>MLIHLLSMTYIINIDINIEFNERFKKETV</sequence>
<gene>
    <name evidence="2" type="ORF">SAMN05192540_3264</name>
    <name evidence="1" type="ORF">SAMN05192545_1239</name>
</gene>
<reference evidence="2 3" key="1">
    <citation type="submission" date="2016-10" db="EMBL/GenBank/DDBJ databases">
        <authorList>
            <person name="de Groot N.N."/>
        </authorList>
    </citation>
    <scope>NUCLEOTIDE SEQUENCE [LARGE SCALE GENOMIC DNA]</scope>
    <source>
        <strain evidence="2 3">MAR_2009_71</strain>
    </source>
</reference>
<dbReference type="Proteomes" id="UP000183038">
    <property type="component" value="Unassembled WGS sequence"/>
</dbReference>
<dbReference type="AlphaFoldDB" id="A0A1H4STM6"/>
<proteinExistence type="predicted"/>
<reference evidence="1 4" key="2">
    <citation type="submission" date="2016-10" db="EMBL/GenBank/DDBJ databases">
        <authorList>
            <person name="Varghese N."/>
            <person name="Submissions S."/>
        </authorList>
    </citation>
    <scope>NUCLEOTIDE SEQUENCE [LARGE SCALE GENOMIC DNA]</scope>
    <source>
        <strain evidence="1 4">MAR_2009_60</strain>
    </source>
</reference>
<evidence type="ECO:0000313" key="4">
    <source>
        <dbReference type="Proteomes" id="UP000199574"/>
    </source>
</evidence>
<dbReference type="EMBL" id="LT629754">
    <property type="protein sequence ID" value="SDS35089.1"/>
    <property type="molecule type" value="Genomic_DNA"/>
</dbReference>